<evidence type="ECO:0000256" key="1">
    <source>
        <dbReference type="ARBA" id="ARBA00010617"/>
    </source>
</evidence>
<evidence type="ECO:0000256" key="4">
    <source>
        <dbReference type="ARBA" id="ARBA00023002"/>
    </source>
</evidence>
<evidence type="ECO:0000313" key="8">
    <source>
        <dbReference type="EMBL" id="SHG80322.1"/>
    </source>
</evidence>
<evidence type="ECO:0000313" key="9">
    <source>
        <dbReference type="Proteomes" id="UP000184501"/>
    </source>
</evidence>
<dbReference type="GO" id="GO:0005506">
    <property type="term" value="F:iron ion binding"/>
    <property type="evidence" value="ECO:0007669"/>
    <property type="project" value="InterPro"/>
</dbReference>
<accession>A0A1M5MT75</accession>
<dbReference type="AlphaFoldDB" id="A0A1M5MT75"/>
<evidence type="ECO:0000256" key="6">
    <source>
        <dbReference type="ARBA" id="ARBA00023033"/>
    </source>
</evidence>
<dbReference type="PRINTS" id="PR00385">
    <property type="entry name" value="P450"/>
</dbReference>
<dbReference type="EMBL" id="FQVN01000014">
    <property type="protein sequence ID" value="SHG80322.1"/>
    <property type="molecule type" value="Genomic_DNA"/>
</dbReference>
<keyword evidence="9" id="KW-1185">Reference proteome</keyword>
<keyword evidence="2 7" id="KW-0349">Heme</keyword>
<dbReference type="GO" id="GO:0016705">
    <property type="term" value="F:oxidoreductase activity, acting on paired donors, with incorporation or reduction of molecular oxygen"/>
    <property type="evidence" value="ECO:0007669"/>
    <property type="project" value="InterPro"/>
</dbReference>
<evidence type="ECO:0000256" key="7">
    <source>
        <dbReference type="RuleBase" id="RU000461"/>
    </source>
</evidence>
<dbReference type="FunFam" id="1.10.630.10:FF:000018">
    <property type="entry name" value="Cytochrome P450 monooxygenase"/>
    <property type="match status" value="1"/>
</dbReference>
<dbReference type="InterPro" id="IPR036396">
    <property type="entry name" value="Cyt_P450_sf"/>
</dbReference>
<evidence type="ECO:0000256" key="2">
    <source>
        <dbReference type="ARBA" id="ARBA00022617"/>
    </source>
</evidence>
<gene>
    <name evidence="8" type="ORF">SAMN05444320_11435</name>
</gene>
<evidence type="ECO:0000256" key="3">
    <source>
        <dbReference type="ARBA" id="ARBA00022723"/>
    </source>
</evidence>
<dbReference type="Gene3D" id="1.10.630.10">
    <property type="entry name" value="Cytochrome P450"/>
    <property type="match status" value="1"/>
</dbReference>
<keyword evidence="3 7" id="KW-0479">Metal-binding</keyword>
<keyword evidence="5 7" id="KW-0408">Iron</keyword>
<keyword evidence="6 7" id="KW-0503">Monooxygenase</keyword>
<dbReference type="Proteomes" id="UP000184501">
    <property type="component" value="Unassembled WGS sequence"/>
</dbReference>
<dbReference type="InterPro" id="IPR002397">
    <property type="entry name" value="Cyt_P450_B"/>
</dbReference>
<dbReference type="CDD" id="cd11030">
    <property type="entry name" value="CYP105-like"/>
    <property type="match status" value="1"/>
</dbReference>
<organism evidence="8 9">
    <name type="scientific">Streptoalloteichus hindustanus</name>
    <dbReference type="NCBI Taxonomy" id="2017"/>
    <lineage>
        <taxon>Bacteria</taxon>
        <taxon>Bacillati</taxon>
        <taxon>Actinomycetota</taxon>
        <taxon>Actinomycetes</taxon>
        <taxon>Pseudonocardiales</taxon>
        <taxon>Pseudonocardiaceae</taxon>
        <taxon>Streptoalloteichus</taxon>
    </lineage>
</organism>
<comment type="similarity">
    <text evidence="1 7">Belongs to the cytochrome P450 family.</text>
</comment>
<dbReference type="PANTHER" id="PTHR46696">
    <property type="entry name" value="P450, PUTATIVE (EUROFUNG)-RELATED"/>
    <property type="match status" value="1"/>
</dbReference>
<dbReference type="OrthoDB" id="4133219at2"/>
<dbReference type="InterPro" id="IPR017972">
    <property type="entry name" value="Cyt_P450_CS"/>
</dbReference>
<dbReference type="PRINTS" id="PR00359">
    <property type="entry name" value="BP450"/>
</dbReference>
<dbReference type="GO" id="GO:0004497">
    <property type="term" value="F:monooxygenase activity"/>
    <property type="evidence" value="ECO:0007669"/>
    <property type="project" value="UniProtKB-KW"/>
</dbReference>
<evidence type="ECO:0000256" key="5">
    <source>
        <dbReference type="ARBA" id="ARBA00023004"/>
    </source>
</evidence>
<dbReference type="PANTHER" id="PTHR46696:SF1">
    <property type="entry name" value="CYTOCHROME P450 YJIB-RELATED"/>
    <property type="match status" value="1"/>
</dbReference>
<dbReference type="GO" id="GO:0020037">
    <property type="term" value="F:heme binding"/>
    <property type="evidence" value="ECO:0007669"/>
    <property type="project" value="InterPro"/>
</dbReference>
<dbReference type="InterPro" id="IPR001128">
    <property type="entry name" value="Cyt_P450"/>
</dbReference>
<dbReference type="RefSeq" id="WP_073489334.1">
    <property type="nucleotide sequence ID" value="NZ_FQVN01000014.1"/>
</dbReference>
<proteinExistence type="inferred from homology"/>
<keyword evidence="4 7" id="KW-0560">Oxidoreductase</keyword>
<protein>
    <submittedName>
        <fullName evidence="8">Cytochrome P450</fullName>
    </submittedName>
</protein>
<name>A0A1M5MT75_STRHI</name>
<reference evidence="8 9" key="1">
    <citation type="submission" date="2016-11" db="EMBL/GenBank/DDBJ databases">
        <authorList>
            <person name="Jaros S."/>
            <person name="Januszkiewicz K."/>
            <person name="Wedrychowicz H."/>
        </authorList>
    </citation>
    <scope>NUCLEOTIDE SEQUENCE [LARGE SCALE GENOMIC DNA]</scope>
    <source>
        <strain evidence="8 9">DSM 44523</strain>
    </source>
</reference>
<dbReference type="PROSITE" id="PS00086">
    <property type="entry name" value="CYTOCHROME_P450"/>
    <property type="match status" value="1"/>
</dbReference>
<dbReference type="Pfam" id="PF00067">
    <property type="entry name" value="p450"/>
    <property type="match status" value="1"/>
</dbReference>
<dbReference type="SUPFAM" id="SSF48264">
    <property type="entry name" value="Cytochrome P450"/>
    <property type="match status" value="1"/>
</dbReference>
<sequence length="396" mass="43553">MTTEPLTFPLTSGGTFSPPKELMAMRGERPIARVRYPDGKLGWMVTRRATIREVLANPVFSARQELRSTPFSGAGPTPPAPPGMFIGMDPPDHTHYRRLLTGQFTVRRMRLLTERVEEIAEEHLDRMAAAGPPVDLVRAYASPIPAMVICELLGVPQDYRTRFEREAAEMSRRDATPEERQHAMVGIFSYLGELVGRKRVEPTDDLLSGLVTDDAGLTDEELTNLAFMLLGAGLDTTANSLGLGTFALLCHPEQIPVITNPETVDNAVEELLRFLPVVPGTVRTALADVEVEGVQVRAGESVMVSLPTANRDPERFTDPDALDLARPAAGHVAFGHGVHQCLGQQLARVELRVAFPALFRRFPSLRLAVPPAEVPLRDDMIMYGVHELPVAWDTES</sequence>
<dbReference type="STRING" id="2017.SAMN05444320_11435"/>